<feature type="domain" description="HTH araC/xylS-type" evidence="4">
    <location>
        <begin position="135"/>
        <end position="231"/>
    </location>
</feature>
<dbReference type="PROSITE" id="PS01124">
    <property type="entry name" value="HTH_ARAC_FAMILY_2"/>
    <property type="match status" value="1"/>
</dbReference>
<name>A0A919NEK4_9ACTN</name>
<dbReference type="Pfam" id="PF12833">
    <property type="entry name" value="HTH_18"/>
    <property type="match status" value="1"/>
</dbReference>
<dbReference type="PANTHER" id="PTHR46796">
    <property type="entry name" value="HTH-TYPE TRANSCRIPTIONAL ACTIVATOR RHAS-RELATED"/>
    <property type="match status" value="1"/>
</dbReference>
<evidence type="ECO:0000313" key="5">
    <source>
        <dbReference type="EMBL" id="GIF09837.1"/>
    </source>
</evidence>
<gene>
    <name evidence="5" type="ORF">Asi03nite_73750</name>
</gene>
<evidence type="ECO:0000313" key="6">
    <source>
        <dbReference type="Proteomes" id="UP000629619"/>
    </source>
</evidence>
<dbReference type="AlphaFoldDB" id="A0A919NEK4"/>
<evidence type="ECO:0000256" key="2">
    <source>
        <dbReference type="ARBA" id="ARBA00023125"/>
    </source>
</evidence>
<reference evidence="5" key="1">
    <citation type="submission" date="2021-01" db="EMBL/GenBank/DDBJ databases">
        <title>Whole genome shotgun sequence of Actinoplanes siamensis NBRC 109076.</title>
        <authorList>
            <person name="Komaki H."/>
            <person name="Tamura T."/>
        </authorList>
    </citation>
    <scope>NUCLEOTIDE SEQUENCE</scope>
    <source>
        <strain evidence="5">NBRC 109076</strain>
    </source>
</reference>
<dbReference type="Pfam" id="PF20240">
    <property type="entry name" value="DUF6597"/>
    <property type="match status" value="1"/>
</dbReference>
<dbReference type="Proteomes" id="UP000629619">
    <property type="component" value="Unassembled WGS sequence"/>
</dbReference>
<dbReference type="InterPro" id="IPR046532">
    <property type="entry name" value="DUF6597"/>
</dbReference>
<dbReference type="InterPro" id="IPR018062">
    <property type="entry name" value="HTH_AraC-typ_CS"/>
</dbReference>
<dbReference type="Gene3D" id="1.10.10.60">
    <property type="entry name" value="Homeodomain-like"/>
    <property type="match status" value="1"/>
</dbReference>
<protein>
    <submittedName>
        <fullName evidence="5">AraC family transcriptional regulator</fullName>
    </submittedName>
</protein>
<dbReference type="GO" id="GO:0043565">
    <property type="term" value="F:sequence-specific DNA binding"/>
    <property type="evidence" value="ECO:0007669"/>
    <property type="project" value="InterPro"/>
</dbReference>
<dbReference type="EMBL" id="BOMW01000104">
    <property type="protein sequence ID" value="GIF09837.1"/>
    <property type="molecule type" value="Genomic_DNA"/>
</dbReference>
<evidence type="ECO:0000256" key="1">
    <source>
        <dbReference type="ARBA" id="ARBA00023015"/>
    </source>
</evidence>
<dbReference type="InterPro" id="IPR018060">
    <property type="entry name" value="HTH_AraC"/>
</dbReference>
<keyword evidence="6" id="KW-1185">Reference proteome</keyword>
<dbReference type="PANTHER" id="PTHR46796:SF15">
    <property type="entry name" value="BLL1074 PROTEIN"/>
    <property type="match status" value="1"/>
</dbReference>
<keyword evidence="1" id="KW-0805">Transcription regulation</keyword>
<comment type="caution">
    <text evidence="5">The sequence shown here is derived from an EMBL/GenBank/DDBJ whole genome shotgun (WGS) entry which is preliminary data.</text>
</comment>
<dbReference type="PROSITE" id="PS00041">
    <property type="entry name" value="HTH_ARAC_FAMILY_1"/>
    <property type="match status" value="1"/>
</dbReference>
<sequence>MSYPGGTVGGVYEEWNSVLPHVVAWRSVTPPGSSSKRILPDGCLDLIWQDGTVFVAGPDTTAQVGLPSPGSRYAALRFGAGTGPGVLGVPACELVDRRVPLDALWPPAEVRAIAEADDPVIALTAAASRRWQGADRAMLALAAAARAGLPVGSAAQWCGLSARQLQRRSNIAVGYGPKTLHRILRLQRAVALARAGQPFATVSADAGYADQAHLAREVRALSGVSLSALLR</sequence>
<dbReference type="GO" id="GO:0003700">
    <property type="term" value="F:DNA-binding transcription factor activity"/>
    <property type="evidence" value="ECO:0007669"/>
    <property type="project" value="InterPro"/>
</dbReference>
<accession>A0A919NEK4</accession>
<keyword evidence="3" id="KW-0804">Transcription</keyword>
<keyword evidence="2" id="KW-0238">DNA-binding</keyword>
<organism evidence="5 6">
    <name type="scientific">Actinoplanes siamensis</name>
    <dbReference type="NCBI Taxonomy" id="1223317"/>
    <lineage>
        <taxon>Bacteria</taxon>
        <taxon>Bacillati</taxon>
        <taxon>Actinomycetota</taxon>
        <taxon>Actinomycetes</taxon>
        <taxon>Micromonosporales</taxon>
        <taxon>Micromonosporaceae</taxon>
        <taxon>Actinoplanes</taxon>
    </lineage>
</organism>
<dbReference type="SMART" id="SM00342">
    <property type="entry name" value="HTH_ARAC"/>
    <property type="match status" value="1"/>
</dbReference>
<evidence type="ECO:0000256" key="3">
    <source>
        <dbReference type="ARBA" id="ARBA00023163"/>
    </source>
</evidence>
<proteinExistence type="predicted"/>
<dbReference type="InterPro" id="IPR050204">
    <property type="entry name" value="AraC_XylS_family_regulators"/>
</dbReference>
<evidence type="ECO:0000259" key="4">
    <source>
        <dbReference type="PROSITE" id="PS01124"/>
    </source>
</evidence>